<comment type="caution">
    <text evidence="2">The sequence shown here is derived from an EMBL/GenBank/DDBJ whole genome shotgun (WGS) entry which is preliminary data.</text>
</comment>
<reference evidence="2 3" key="1">
    <citation type="journal article" date="2017" name="Int. J. Syst. Evol. Microbiol.">
        <title>Brenneria populi subsp. brevivirga subsp. nov. isolated from symptomatic bark of Populus x euramericana canker, and description of Brenneria populi subsp. populi subsp. nov.</title>
        <authorList>
            <person name="Zheng M.H."/>
            <person name="Piao C.G."/>
            <person name="Xue H."/>
            <person name="Guo M.W."/>
            <person name="Li Y."/>
        </authorList>
    </citation>
    <scope>NUCLEOTIDE SEQUENCE [LARGE SCALE GENOMIC DNA]</scope>
    <source>
        <strain evidence="2 3">D9-5</strain>
    </source>
</reference>
<evidence type="ECO:0000313" key="2">
    <source>
        <dbReference type="EMBL" id="MEC5341168.1"/>
    </source>
</evidence>
<dbReference type="InterPro" id="IPR001633">
    <property type="entry name" value="EAL_dom"/>
</dbReference>
<accession>A0ABU6JKH5</accession>
<protein>
    <submittedName>
        <fullName evidence="2">EAL domain-containing protein</fullName>
    </submittedName>
</protein>
<dbReference type="InterPro" id="IPR035919">
    <property type="entry name" value="EAL_sf"/>
</dbReference>
<evidence type="ECO:0000259" key="1">
    <source>
        <dbReference type="PROSITE" id="PS50883"/>
    </source>
</evidence>
<name>A0ABU6JKH5_9GAMM</name>
<dbReference type="Gene3D" id="3.20.20.450">
    <property type="entry name" value="EAL domain"/>
    <property type="match status" value="1"/>
</dbReference>
<keyword evidence="3" id="KW-1185">Reference proteome</keyword>
<dbReference type="RefSeq" id="WP_327616385.1">
    <property type="nucleotide sequence ID" value="NZ_JAYWTM010000001.1"/>
</dbReference>
<evidence type="ECO:0000313" key="3">
    <source>
        <dbReference type="Proteomes" id="UP001309705"/>
    </source>
</evidence>
<sequence>MLIRLDVDYVSDYVFWPIYSLEGKLLAVEMITRFNSLFGNASILPDIIFSMLTKLQHHDLIKEQISFIKRNAAWFTRNDVLLVLKIDDEIADFLMESDALRNEIDNLLFIALEINELFPNLSQGRANERIVKLSGAFTLWLDNFGSGKINLKPLNDGIVSVVKMEQNFVWHLLSRPAKSSIMDPLLRVIRNNYPVKIVAKGIDTPGHLEKARRLTIDGVQGALCPAVHFNELKTETDFLPDIIG</sequence>
<dbReference type="Proteomes" id="UP001309705">
    <property type="component" value="Unassembled WGS sequence"/>
</dbReference>
<dbReference type="Pfam" id="PF00563">
    <property type="entry name" value="EAL"/>
    <property type="match status" value="1"/>
</dbReference>
<proteinExistence type="predicted"/>
<organism evidence="2 3">
    <name type="scientific">Brenneria populi</name>
    <dbReference type="NCBI Taxonomy" id="1505588"/>
    <lineage>
        <taxon>Bacteria</taxon>
        <taxon>Pseudomonadati</taxon>
        <taxon>Pseudomonadota</taxon>
        <taxon>Gammaproteobacteria</taxon>
        <taxon>Enterobacterales</taxon>
        <taxon>Pectobacteriaceae</taxon>
        <taxon>Brenneria</taxon>
    </lineage>
</organism>
<dbReference type="SUPFAM" id="SSF141868">
    <property type="entry name" value="EAL domain-like"/>
    <property type="match status" value="1"/>
</dbReference>
<feature type="domain" description="EAL" evidence="1">
    <location>
        <begin position="1"/>
        <end position="241"/>
    </location>
</feature>
<dbReference type="EMBL" id="JAYWTM010000001">
    <property type="protein sequence ID" value="MEC5341168.1"/>
    <property type="molecule type" value="Genomic_DNA"/>
</dbReference>
<dbReference type="PROSITE" id="PS50883">
    <property type="entry name" value="EAL"/>
    <property type="match status" value="1"/>
</dbReference>
<gene>
    <name evidence="2" type="ORF">VSX58_00895</name>
</gene>